<organism evidence="1 2">
    <name type="scientific">Eimeria necatrix</name>
    <dbReference type="NCBI Taxonomy" id="51315"/>
    <lineage>
        <taxon>Eukaryota</taxon>
        <taxon>Sar</taxon>
        <taxon>Alveolata</taxon>
        <taxon>Apicomplexa</taxon>
        <taxon>Conoidasida</taxon>
        <taxon>Coccidia</taxon>
        <taxon>Eucoccidiorida</taxon>
        <taxon>Eimeriorina</taxon>
        <taxon>Eimeriidae</taxon>
        <taxon>Eimeria</taxon>
    </lineage>
</organism>
<dbReference type="GeneID" id="25476740"/>
<dbReference type="RefSeq" id="XP_013437728.1">
    <property type="nucleotide sequence ID" value="XM_013582274.1"/>
</dbReference>
<evidence type="ECO:0000313" key="1">
    <source>
        <dbReference type="EMBL" id="CDJ69261.1"/>
    </source>
</evidence>
<reference evidence="1" key="2">
    <citation type="submission" date="2013-10" db="EMBL/GenBank/DDBJ databases">
        <authorList>
            <person name="Aslett M."/>
        </authorList>
    </citation>
    <scope>NUCLEOTIDE SEQUENCE [LARGE SCALE GENOMIC DNA]</scope>
    <source>
        <strain evidence="1">Houghton</strain>
    </source>
</reference>
<keyword evidence="2" id="KW-1185">Reference proteome</keyword>
<dbReference type="Proteomes" id="UP000030754">
    <property type="component" value="Unassembled WGS sequence"/>
</dbReference>
<reference evidence="1" key="1">
    <citation type="submission" date="2013-10" db="EMBL/GenBank/DDBJ databases">
        <title>Genomic analysis of the causative agents of coccidiosis in chickens.</title>
        <authorList>
            <person name="Reid A.J."/>
            <person name="Blake D."/>
            <person name="Billington K."/>
            <person name="Browne H."/>
            <person name="Dunn M."/>
            <person name="Hung S."/>
            <person name="Kawahara F."/>
            <person name="Miranda-Saavedra D."/>
            <person name="Mourier T."/>
            <person name="Nagra H."/>
            <person name="Otto T.D."/>
            <person name="Rawlings N."/>
            <person name="Sanchez A."/>
            <person name="Sanders M."/>
            <person name="Subramaniam C."/>
            <person name="Tay Y."/>
            <person name="Dear P."/>
            <person name="Doerig C."/>
            <person name="Gruber A."/>
            <person name="Parkinson J."/>
            <person name="Shirley M."/>
            <person name="Wan K.L."/>
            <person name="Berriman M."/>
            <person name="Tomley F."/>
            <person name="Pain A."/>
        </authorList>
    </citation>
    <scope>NUCLEOTIDE SEQUENCE [LARGE SCALE GENOMIC DNA]</scope>
    <source>
        <strain evidence="1">Houghton</strain>
    </source>
</reference>
<name>U6MZ72_9EIME</name>
<dbReference type="EMBL" id="HG725689">
    <property type="protein sequence ID" value="CDJ69261.1"/>
    <property type="molecule type" value="Genomic_DNA"/>
</dbReference>
<protein>
    <submittedName>
        <fullName evidence="1">Uncharacterized protein</fullName>
    </submittedName>
</protein>
<dbReference type="VEuPathDB" id="ToxoDB:ENH_00066050"/>
<gene>
    <name evidence="1" type="ORF">ENH_00066050</name>
</gene>
<sequence length="388" mass="40704">MAVILPLLQRQSSMLLLTRKPQDPVPLPLQVALEQQAADAAAAALSAETARARAAATWHLLLQQQPEQQQQQQWTLAMDLETATAMLAIYERAAAAARVPAAARSALAVASEDLVASAAELAAAARQRLSCCIICTDEGDVTQMAGQTPQDSSSNTSSSSTTVSTAVAEALPAARVAATIEGWQQLLPTAAAVLHVLTITEVGVVAVQRQQGNAADGAVPPAPLERASAALAEAATAEPASAAAGQEMGIALGQLVPGVAAATAENGILLFSSSSSSSSTYFGRPVATADAFGGPAALGARGAPAGWFFRSALVGRVDEFGMVHVTGCTYSLAQQQPLQRPLQQRLQQWQWGLPRMERLIEGYVHKVPISGKEWGNYHAKKRNWKRMF</sequence>
<accession>U6MZ72</accession>
<proteinExistence type="predicted"/>
<evidence type="ECO:0000313" key="2">
    <source>
        <dbReference type="Proteomes" id="UP000030754"/>
    </source>
</evidence>
<dbReference type="AlphaFoldDB" id="U6MZ72"/>
<dbReference type="OrthoDB" id="10253869at2759"/>